<sequence>MPADATFLTFRSQRCQLLKAVPFSQCALVRVEQGCKLASMGAHQWRVEAGQMLVVPALSLLQVANEPVAGAYRAHVLALPDAWLQAPPTRAPLQPVLLGQDVLIDEAWRHWRDGVEADHPESVCQHRLQELLLVVRHLGGASALQAAGQPLASRVLAELSADASQSASHLARRLAMSEATLRRRLAAEGQGLRQLRESLLFERALAMVQTGRQPIGLIAEACGYSSAGRFAVRFRERFGVTPSALRATH</sequence>
<evidence type="ECO:0000256" key="3">
    <source>
        <dbReference type="ARBA" id="ARBA00023163"/>
    </source>
</evidence>
<dbReference type="InterPro" id="IPR018060">
    <property type="entry name" value="HTH_AraC"/>
</dbReference>
<name>A0A6B2KVW1_9NEIS</name>
<keyword evidence="6" id="KW-1185">Reference proteome</keyword>
<dbReference type="PROSITE" id="PS01124">
    <property type="entry name" value="HTH_ARAC_FAMILY_2"/>
    <property type="match status" value="1"/>
</dbReference>
<evidence type="ECO:0000313" key="6">
    <source>
        <dbReference type="Proteomes" id="UP000482578"/>
    </source>
</evidence>
<dbReference type="PANTHER" id="PTHR47894:SF4">
    <property type="entry name" value="HTH-TYPE TRANSCRIPTIONAL REGULATOR GADX"/>
    <property type="match status" value="1"/>
</dbReference>
<dbReference type="InterPro" id="IPR020449">
    <property type="entry name" value="Tscrpt_reg_AraC-type_HTH"/>
</dbReference>
<evidence type="ECO:0000313" key="5">
    <source>
        <dbReference type="EMBL" id="NDV14160.1"/>
    </source>
</evidence>
<dbReference type="Pfam" id="PF12833">
    <property type="entry name" value="HTH_18"/>
    <property type="match status" value="1"/>
</dbReference>
<dbReference type="EMBL" id="JAAGAA010000016">
    <property type="protein sequence ID" value="NDV14160.1"/>
    <property type="molecule type" value="Genomic_DNA"/>
</dbReference>
<dbReference type="AlphaFoldDB" id="A0A6B2KVW1"/>
<dbReference type="PRINTS" id="PR00032">
    <property type="entry name" value="HTHARAC"/>
</dbReference>
<dbReference type="RefSeq" id="WP_163317815.1">
    <property type="nucleotide sequence ID" value="NZ_JAAGAA010000016.1"/>
</dbReference>
<dbReference type="InterPro" id="IPR009057">
    <property type="entry name" value="Homeodomain-like_sf"/>
</dbReference>
<dbReference type="Gene3D" id="1.10.10.60">
    <property type="entry name" value="Homeodomain-like"/>
    <property type="match status" value="1"/>
</dbReference>
<dbReference type="Proteomes" id="UP000482578">
    <property type="component" value="Unassembled WGS sequence"/>
</dbReference>
<proteinExistence type="predicted"/>
<dbReference type="GO" id="GO:0000976">
    <property type="term" value="F:transcription cis-regulatory region binding"/>
    <property type="evidence" value="ECO:0007669"/>
    <property type="project" value="TreeGrafter"/>
</dbReference>
<dbReference type="GO" id="GO:0003700">
    <property type="term" value="F:DNA-binding transcription factor activity"/>
    <property type="evidence" value="ECO:0007669"/>
    <property type="project" value="InterPro"/>
</dbReference>
<reference evidence="5 6" key="1">
    <citation type="submission" date="2020-02" db="EMBL/GenBank/DDBJ databases">
        <authorList>
            <person name="Yang Z."/>
        </authorList>
    </citation>
    <scope>NUCLEOTIDE SEQUENCE [LARGE SCALE GENOMIC DNA]</scope>
    <source>
        <strain evidence="5 6">HX-7-9</strain>
    </source>
</reference>
<keyword evidence="2" id="KW-0238">DNA-binding</keyword>
<protein>
    <submittedName>
        <fullName evidence="5">Helix-turn-helix domain-containing protein</fullName>
    </submittedName>
</protein>
<evidence type="ECO:0000256" key="2">
    <source>
        <dbReference type="ARBA" id="ARBA00023125"/>
    </source>
</evidence>
<accession>A0A6B2KVW1</accession>
<keyword evidence="3" id="KW-0804">Transcription</keyword>
<dbReference type="GO" id="GO:0005829">
    <property type="term" value="C:cytosol"/>
    <property type="evidence" value="ECO:0007669"/>
    <property type="project" value="TreeGrafter"/>
</dbReference>
<dbReference type="PANTHER" id="PTHR47894">
    <property type="entry name" value="HTH-TYPE TRANSCRIPTIONAL REGULATOR GADX"/>
    <property type="match status" value="1"/>
</dbReference>
<feature type="domain" description="HTH araC/xylS-type" evidence="4">
    <location>
        <begin position="149"/>
        <end position="248"/>
    </location>
</feature>
<dbReference type="SUPFAM" id="SSF46689">
    <property type="entry name" value="Homeodomain-like"/>
    <property type="match status" value="1"/>
</dbReference>
<keyword evidence="1" id="KW-0805">Transcription regulation</keyword>
<gene>
    <name evidence="5" type="ORF">GZH52_15425</name>
</gene>
<comment type="caution">
    <text evidence="5">The sequence shown here is derived from an EMBL/GenBank/DDBJ whole genome shotgun (WGS) entry which is preliminary data.</text>
</comment>
<dbReference type="SMART" id="SM00342">
    <property type="entry name" value="HTH_ARAC"/>
    <property type="match status" value="1"/>
</dbReference>
<evidence type="ECO:0000256" key="1">
    <source>
        <dbReference type="ARBA" id="ARBA00023015"/>
    </source>
</evidence>
<organism evidence="5 6">
    <name type="scientific">Crenobacter caeni</name>
    <dbReference type="NCBI Taxonomy" id="2705474"/>
    <lineage>
        <taxon>Bacteria</taxon>
        <taxon>Pseudomonadati</taxon>
        <taxon>Pseudomonadota</taxon>
        <taxon>Betaproteobacteria</taxon>
        <taxon>Neisseriales</taxon>
        <taxon>Neisseriaceae</taxon>
        <taxon>Crenobacter</taxon>
    </lineage>
</organism>
<evidence type="ECO:0000259" key="4">
    <source>
        <dbReference type="PROSITE" id="PS01124"/>
    </source>
</evidence>